<evidence type="ECO:0000256" key="2">
    <source>
        <dbReference type="ARBA" id="ARBA00022448"/>
    </source>
</evidence>
<dbReference type="EMBL" id="RBDY01000014">
    <property type="protein sequence ID" value="RKN20232.1"/>
    <property type="molecule type" value="Genomic_DNA"/>
</dbReference>
<evidence type="ECO:0000313" key="10">
    <source>
        <dbReference type="EMBL" id="RKN06509.1"/>
    </source>
</evidence>
<dbReference type="SUPFAM" id="SSF161098">
    <property type="entry name" value="MetI-like"/>
    <property type="match status" value="1"/>
</dbReference>
<dbReference type="CDD" id="cd06261">
    <property type="entry name" value="TM_PBP2"/>
    <property type="match status" value="1"/>
</dbReference>
<proteinExistence type="inferred from homology"/>
<evidence type="ECO:0000256" key="4">
    <source>
        <dbReference type="ARBA" id="ARBA00022692"/>
    </source>
</evidence>
<keyword evidence="4 7" id="KW-0812">Transmembrane</keyword>
<dbReference type="EMBL" id="RBDX01000020">
    <property type="protein sequence ID" value="RKN06509.1"/>
    <property type="molecule type" value="Genomic_DNA"/>
</dbReference>
<dbReference type="InterPro" id="IPR000515">
    <property type="entry name" value="MetI-like"/>
</dbReference>
<sequence length="324" mass="36155">MTVHIEDAPPDVSGATSKGPPKRRTGRRLPTGWVPYLLILPSIAALVAVLGWALVQNLIISFQEFGRRQLISRTTEWAGLDNYRTILEDERFWDAVVRTFFFMAANVVLIMGLGTLIGLLLHALGKKMRLVLAISLVAAWAMPVTVSTTVFRWLFDQQLGVVNWALSSIGFSSYEEHNWFSSGASTLAIVTILIVWASVPFVALNLYAGLTTISGEIFEAARMDGASNWRLFWSILAPIMRPFFMITTFLEIIWVFKAFAQIYALNAGGPNRESETLPVMAYVEGMSQSQYGSAAAISVLTLVILLVAMSFYFRLIFKQEREQL</sequence>
<keyword evidence="5 7" id="KW-1133">Transmembrane helix</keyword>
<dbReference type="InterPro" id="IPR050809">
    <property type="entry name" value="UgpAE/MalFG_permease"/>
</dbReference>
<feature type="region of interest" description="Disordered" evidence="8">
    <location>
        <begin position="1"/>
        <end position="26"/>
    </location>
</feature>
<comment type="caution">
    <text evidence="10">The sequence shown here is derived from an EMBL/GenBank/DDBJ whole genome shotgun (WGS) entry which is preliminary data.</text>
</comment>
<dbReference type="Proteomes" id="UP000268652">
    <property type="component" value="Unassembled WGS sequence"/>
</dbReference>
<keyword evidence="6 7" id="KW-0472">Membrane</keyword>
<dbReference type="Proteomes" id="UP000275024">
    <property type="component" value="Unassembled WGS sequence"/>
</dbReference>
<dbReference type="RefSeq" id="WP_120698296.1">
    <property type="nucleotide sequence ID" value="NZ_RBDX01000020.1"/>
</dbReference>
<keyword evidence="2 7" id="KW-0813">Transport</keyword>
<evidence type="ECO:0000313" key="11">
    <source>
        <dbReference type="EMBL" id="RKN20232.1"/>
    </source>
</evidence>
<evidence type="ECO:0000256" key="8">
    <source>
        <dbReference type="SAM" id="MobiDB-lite"/>
    </source>
</evidence>
<dbReference type="PROSITE" id="PS50928">
    <property type="entry name" value="ABC_TM1"/>
    <property type="match status" value="1"/>
</dbReference>
<organism evidence="10 13">
    <name type="scientific">Streptomyces radicis</name>
    <dbReference type="NCBI Taxonomy" id="1750517"/>
    <lineage>
        <taxon>Bacteria</taxon>
        <taxon>Bacillati</taxon>
        <taxon>Actinomycetota</taxon>
        <taxon>Actinomycetes</taxon>
        <taxon>Kitasatosporales</taxon>
        <taxon>Streptomycetaceae</taxon>
        <taxon>Streptomyces</taxon>
    </lineage>
</organism>
<keyword evidence="3" id="KW-1003">Cell membrane</keyword>
<feature type="domain" description="ABC transmembrane type-1" evidence="9">
    <location>
        <begin position="96"/>
        <end position="312"/>
    </location>
</feature>
<reference evidence="12 13" key="1">
    <citation type="submission" date="2018-09" db="EMBL/GenBank/DDBJ databases">
        <title>Streptomyces sp. nov. DS1-2, an endophytic actinomycete isolated from roots of Dendrobium scabrilingue.</title>
        <authorList>
            <person name="Kuncharoen N."/>
            <person name="Kudo T."/>
            <person name="Ohkuma M."/>
            <person name="Yuki M."/>
            <person name="Tanasupawat S."/>
        </authorList>
    </citation>
    <scope>NUCLEOTIDE SEQUENCE [LARGE SCALE GENOMIC DNA]</scope>
    <source>
        <strain evidence="10 13">AZ1-7</strain>
        <strain evidence="11 12">DS1-2</strain>
    </source>
</reference>
<feature type="transmembrane region" description="Helical" evidence="7">
    <location>
        <begin position="294"/>
        <end position="317"/>
    </location>
</feature>
<dbReference type="Gene3D" id="1.10.3720.10">
    <property type="entry name" value="MetI-like"/>
    <property type="match status" value="1"/>
</dbReference>
<evidence type="ECO:0000313" key="12">
    <source>
        <dbReference type="Proteomes" id="UP000268652"/>
    </source>
</evidence>
<evidence type="ECO:0000259" key="9">
    <source>
        <dbReference type="PROSITE" id="PS50928"/>
    </source>
</evidence>
<evidence type="ECO:0000256" key="3">
    <source>
        <dbReference type="ARBA" id="ARBA00022475"/>
    </source>
</evidence>
<dbReference type="GO" id="GO:0055085">
    <property type="term" value="P:transmembrane transport"/>
    <property type="evidence" value="ECO:0007669"/>
    <property type="project" value="InterPro"/>
</dbReference>
<dbReference type="Pfam" id="PF00528">
    <property type="entry name" value="BPD_transp_1"/>
    <property type="match status" value="1"/>
</dbReference>
<dbReference type="InterPro" id="IPR035906">
    <property type="entry name" value="MetI-like_sf"/>
</dbReference>
<dbReference type="PANTHER" id="PTHR43227:SF8">
    <property type="entry name" value="DIACETYLCHITOBIOSE UPTAKE SYSTEM PERMEASE PROTEIN DASB"/>
    <property type="match status" value="1"/>
</dbReference>
<protein>
    <submittedName>
        <fullName evidence="10">Sugar ABC transporter permease</fullName>
    </submittedName>
</protein>
<evidence type="ECO:0000256" key="7">
    <source>
        <dbReference type="RuleBase" id="RU363032"/>
    </source>
</evidence>
<comment type="similarity">
    <text evidence="7">Belongs to the binding-protein-dependent transport system permease family.</text>
</comment>
<evidence type="ECO:0000256" key="1">
    <source>
        <dbReference type="ARBA" id="ARBA00004651"/>
    </source>
</evidence>
<name>A0A3A9W0W0_9ACTN</name>
<dbReference type="GO" id="GO:0005886">
    <property type="term" value="C:plasma membrane"/>
    <property type="evidence" value="ECO:0007669"/>
    <property type="project" value="UniProtKB-SubCell"/>
</dbReference>
<dbReference type="OrthoDB" id="9804439at2"/>
<gene>
    <name evidence="11" type="ORF">D7318_18895</name>
    <name evidence="10" type="ORF">D7319_22265</name>
</gene>
<feature type="transmembrane region" description="Helical" evidence="7">
    <location>
        <begin position="100"/>
        <end position="123"/>
    </location>
</feature>
<keyword evidence="12" id="KW-1185">Reference proteome</keyword>
<feature type="transmembrane region" description="Helical" evidence="7">
    <location>
        <begin position="33"/>
        <end position="55"/>
    </location>
</feature>
<comment type="subcellular location">
    <subcellularLocation>
        <location evidence="1 7">Cell membrane</location>
        <topology evidence="1 7">Multi-pass membrane protein</topology>
    </subcellularLocation>
</comment>
<evidence type="ECO:0000313" key="13">
    <source>
        <dbReference type="Proteomes" id="UP000275024"/>
    </source>
</evidence>
<feature type="transmembrane region" description="Helical" evidence="7">
    <location>
        <begin position="231"/>
        <end position="256"/>
    </location>
</feature>
<evidence type="ECO:0000256" key="6">
    <source>
        <dbReference type="ARBA" id="ARBA00023136"/>
    </source>
</evidence>
<dbReference type="PANTHER" id="PTHR43227">
    <property type="entry name" value="BLL4140 PROTEIN"/>
    <property type="match status" value="1"/>
</dbReference>
<feature type="transmembrane region" description="Helical" evidence="7">
    <location>
        <begin position="130"/>
        <end position="155"/>
    </location>
</feature>
<accession>A0A3A9W0W0</accession>
<dbReference type="AlphaFoldDB" id="A0A3A9W0W0"/>
<evidence type="ECO:0000256" key="5">
    <source>
        <dbReference type="ARBA" id="ARBA00022989"/>
    </source>
</evidence>
<feature type="transmembrane region" description="Helical" evidence="7">
    <location>
        <begin position="187"/>
        <end position="210"/>
    </location>
</feature>